<dbReference type="EMBL" id="VISQ01000001">
    <property type="protein sequence ID" value="TVZ67957.1"/>
    <property type="molecule type" value="Genomic_DNA"/>
</dbReference>
<accession>A0A559T028</accession>
<proteinExistence type="predicted"/>
<gene>
    <name evidence="1" type="ORF">FHU10_0356</name>
</gene>
<name>A0A559T028_SERFO</name>
<comment type="caution">
    <text evidence="1">The sequence shown here is derived from an EMBL/GenBank/DDBJ whole genome shotgun (WGS) entry which is preliminary data.</text>
</comment>
<sequence length="43" mass="4675">MVQALSIVAATGLASANKDRHIILAITSFSINRHNQSKKIVKK</sequence>
<protein>
    <submittedName>
        <fullName evidence="1">Uncharacterized protein</fullName>
    </submittedName>
</protein>
<reference evidence="1" key="2">
    <citation type="submission" date="2019-08" db="EMBL/GenBank/DDBJ databases">
        <title>Investigation of anaerobic lignin degradation for improved lignocellulosic biofuels.</title>
        <authorList>
            <person name="Deangelis K.PhD."/>
        </authorList>
    </citation>
    <scope>NUCLEOTIDE SEQUENCE [LARGE SCALE GENOMIC DNA]</scope>
    <source>
        <strain evidence="1">128R</strain>
    </source>
</reference>
<evidence type="ECO:0000313" key="1">
    <source>
        <dbReference type="EMBL" id="TVZ67957.1"/>
    </source>
</evidence>
<organism evidence="1">
    <name type="scientific">Serratia fonticola</name>
    <dbReference type="NCBI Taxonomy" id="47917"/>
    <lineage>
        <taxon>Bacteria</taxon>
        <taxon>Pseudomonadati</taxon>
        <taxon>Pseudomonadota</taxon>
        <taxon>Gammaproteobacteria</taxon>
        <taxon>Enterobacterales</taxon>
        <taxon>Yersiniaceae</taxon>
        <taxon>Serratia</taxon>
    </lineage>
</organism>
<reference evidence="1" key="1">
    <citation type="submission" date="2019-06" db="EMBL/GenBank/DDBJ databases">
        <authorList>
            <person name="Deangelis K."/>
            <person name="Huntemann M."/>
            <person name="Clum A."/>
            <person name="Pillay M."/>
            <person name="Palaniappan K."/>
            <person name="Varghese N."/>
            <person name="Mikhailova N."/>
            <person name="Stamatis D."/>
            <person name="Reddy T."/>
            <person name="Daum C."/>
            <person name="Shapiro N."/>
            <person name="Ivanova N."/>
            <person name="Kyrpides N."/>
            <person name="Woyke T."/>
        </authorList>
    </citation>
    <scope>NUCLEOTIDE SEQUENCE [LARGE SCALE GENOMIC DNA]</scope>
    <source>
        <strain evidence="1">128R</strain>
    </source>
</reference>
<dbReference type="AlphaFoldDB" id="A0A559T028"/>